<organism evidence="4">
    <name type="scientific">Caenorhabditis remanei</name>
    <name type="common">Caenorhabditis vulgaris</name>
    <dbReference type="NCBI Taxonomy" id="31234"/>
    <lineage>
        <taxon>Eukaryota</taxon>
        <taxon>Metazoa</taxon>
        <taxon>Ecdysozoa</taxon>
        <taxon>Nematoda</taxon>
        <taxon>Chromadorea</taxon>
        <taxon>Rhabditida</taxon>
        <taxon>Rhabditina</taxon>
        <taxon>Rhabditomorpha</taxon>
        <taxon>Rhabditoidea</taxon>
        <taxon>Rhabditidae</taxon>
        <taxon>Peloderinae</taxon>
        <taxon>Caenorhabditis</taxon>
    </lineage>
</organism>
<evidence type="ECO:0000313" key="3">
    <source>
        <dbReference type="EMBL" id="EFO88641.1"/>
    </source>
</evidence>
<dbReference type="STRING" id="31234.E3M1V6"/>
<sequence length="474" mass="55283">MFIRLVFLLLLANSVFIETSKIHEILKKLGKRYETELKPVANLWDAYSRTEKENARYEEYDSWKELSAEEVGKIKNQTSYAVRNNFIEVSSTENLRFNDALLYIESILDEDFTAEVCGGGKKMNSYQYIKHLTHSASQHKGYFWKEVVAGFDESQDRDVLKFNMNLHLMDKMGVAIKQEFTFTMELTFLNKRFFHLKNVIQTGTCANKGVVGDFETTPEGLNPYLVDMEDLKEKPTTKLFLKLFTPAVYQYLEENPNKLPRYWLSGINSTLTKINVCHEKVTEPVEYTLYTIQKNEHTWYIDKIEVLCDPTIEYKDESLKLIREVVAGKFVDQLKYQNDTQWYSTVDFIKQFTKPGHLVMEDCVNDIVGLITQIDLFKKDRDDVHGIKFTKYQIDEETAIDLPAADTATFRFKTVSQAADSTEEEKVEIEREWSFDIKWDQMDQFYYIEKMGIGCGKPWTVKGVFKSIVDTIGK</sequence>
<evidence type="ECO:0000259" key="2">
    <source>
        <dbReference type="Pfam" id="PF26529"/>
    </source>
</evidence>
<dbReference type="InParanoid" id="E3M1V6"/>
<dbReference type="InterPro" id="IPR058879">
    <property type="entry name" value="NTF2-like_dom_nem"/>
</dbReference>
<dbReference type="eggNOG" id="KOG4209">
    <property type="taxonomic scope" value="Eukaryota"/>
</dbReference>
<dbReference type="EMBL" id="DS268421">
    <property type="protein sequence ID" value="EFO88641.1"/>
    <property type="molecule type" value="Genomic_DNA"/>
</dbReference>
<reference evidence="3" key="1">
    <citation type="submission" date="2007-07" db="EMBL/GenBank/DDBJ databases">
        <title>PCAP assembly of the Caenorhabditis remanei genome.</title>
        <authorList>
            <consortium name="The Caenorhabditis remanei Sequencing Consortium"/>
            <person name="Wilson R.K."/>
        </authorList>
    </citation>
    <scope>NUCLEOTIDE SEQUENCE [LARGE SCALE GENOMIC DNA]</scope>
    <source>
        <strain evidence="3">PB4641</strain>
    </source>
</reference>
<dbReference type="Pfam" id="PF26529">
    <property type="entry name" value="NTF2_2"/>
    <property type="match status" value="3"/>
</dbReference>
<gene>
    <name evidence="3" type="ORF">CRE_06382</name>
</gene>
<feature type="signal peptide" evidence="1">
    <location>
        <begin position="1"/>
        <end position="19"/>
    </location>
</feature>
<dbReference type="Proteomes" id="UP000008281">
    <property type="component" value="Unassembled WGS sequence"/>
</dbReference>
<feature type="chain" id="PRO_5003174087" description="NTF2-like domain-containing protein" evidence="1">
    <location>
        <begin position="20"/>
        <end position="474"/>
    </location>
</feature>
<accession>E3M1V6</accession>
<dbReference type="OrthoDB" id="5869523at2759"/>
<dbReference type="OMA" id="CHEKVTE"/>
<evidence type="ECO:0000256" key="1">
    <source>
        <dbReference type="SAM" id="SignalP"/>
    </source>
</evidence>
<dbReference type="HOGENOM" id="CLU_038306_0_0_1"/>
<evidence type="ECO:0000313" key="4">
    <source>
        <dbReference type="Proteomes" id="UP000008281"/>
    </source>
</evidence>
<proteinExistence type="predicted"/>
<feature type="domain" description="NTF2-like" evidence="2">
    <location>
        <begin position="69"/>
        <end position="209"/>
    </location>
</feature>
<dbReference type="AlphaFoldDB" id="E3M1V6"/>
<protein>
    <recommendedName>
        <fullName evidence="2">NTF2-like domain-containing protein</fullName>
    </recommendedName>
</protein>
<name>E3M1V6_CAERE</name>
<keyword evidence="1" id="KW-0732">Signal</keyword>
<keyword evidence="4" id="KW-1185">Reference proteome</keyword>
<feature type="domain" description="NTF2-like" evidence="2">
    <location>
        <begin position="313"/>
        <end position="457"/>
    </location>
</feature>
<feature type="domain" description="NTF2-like" evidence="2">
    <location>
        <begin position="230"/>
        <end position="290"/>
    </location>
</feature>